<dbReference type="Pfam" id="PF00206">
    <property type="entry name" value="Lyase_1"/>
    <property type="match status" value="1"/>
</dbReference>
<protein>
    <recommendedName>
        <fullName evidence="2">argininosuccinate lyase</fullName>
        <ecNumber evidence="2">4.3.2.1</ecNumber>
    </recommendedName>
</protein>
<keyword evidence="9" id="KW-1185">Reference proteome</keyword>
<dbReference type="PANTHER" id="PTHR43814">
    <property type="entry name" value="ARGININOSUCCINATE LYASE"/>
    <property type="match status" value="1"/>
</dbReference>
<dbReference type="PRINTS" id="PR00145">
    <property type="entry name" value="ARGSUCLYASE"/>
</dbReference>
<dbReference type="GO" id="GO:0005829">
    <property type="term" value="C:cytosol"/>
    <property type="evidence" value="ECO:0007669"/>
    <property type="project" value="TreeGrafter"/>
</dbReference>
<dbReference type="RefSeq" id="WP_093730303.1">
    <property type="nucleotide sequence ID" value="NZ_FMYW01000007.1"/>
</dbReference>
<evidence type="ECO:0000256" key="5">
    <source>
        <dbReference type="SAM" id="SignalP"/>
    </source>
</evidence>
<dbReference type="Gene3D" id="1.10.275.10">
    <property type="entry name" value="Fumarase/aspartase (N-terminal domain)"/>
    <property type="match status" value="1"/>
</dbReference>
<dbReference type="PANTHER" id="PTHR43814:SF1">
    <property type="entry name" value="ARGININOSUCCINATE LYASE"/>
    <property type="match status" value="1"/>
</dbReference>
<feature type="chain" id="PRO_5011648994" description="argininosuccinate lyase" evidence="5">
    <location>
        <begin position="31"/>
        <end position="512"/>
    </location>
</feature>
<dbReference type="UniPathway" id="UPA00068">
    <property type="reaction ID" value="UER00114"/>
</dbReference>
<dbReference type="Pfam" id="PF14698">
    <property type="entry name" value="ASL_C2"/>
    <property type="match status" value="1"/>
</dbReference>
<dbReference type="SUPFAM" id="SSF48557">
    <property type="entry name" value="L-aspartase-like"/>
    <property type="match status" value="1"/>
</dbReference>
<dbReference type="Proteomes" id="UP000198943">
    <property type="component" value="Unassembled WGS sequence"/>
</dbReference>
<dbReference type="EMBL" id="FMYW01000007">
    <property type="protein sequence ID" value="SDC43650.1"/>
    <property type="molecule type" value="Genomic_DNA"/>
</dbReference>
<evidence type="ECO:0000256" key="3">
    <source>
        <dbReference type="ARBA" id="ARBA00022571"/>
    </source>
</evidence>
<keyword evidence="4 8" id="KW-0456">Lyase</keyword>
<sequence>MKREILKKALLLLPLLGIMGGAYFPEPAEAAEPWPPRDNFYWLGQINKASDIINTDEKLLTKEEGRRFAAAIQKVLDDGNKKGAERPTVVITFEPFLIKAGGPDITKIHAGRSSQDMLTTVSILMQREQLLELSAALNKMTATLLNLARAHEGTLIPNYTNGVQAQPNSLGHFLLAYVNAYERDHDRIQEYYKRLNRSPMGATVLNGTGWPLNRDRMAAYLGFDGLAYNTYDAGQVFPQEAPIEMGGIASSIAIHTTSLIQEIMQQYAQPRPWILLQEGNGNTYVSSAMPQKRNPGILNRCRTDSSTLLGLAVGEAFRAHNIPAGMADGRIRGTDTIVKKTTSVVNQLDRILQALDIRPERALEELNLDWTCSQEIADVMMRKHNIPFRSGHHFASEIVTYARARNITPVDFTYAHAQEVYRNVAAADASLPRELPLTAEELQEAKDPAGIIRNRAVKGGPQHGEMQIMFAEAQKVLNANIVWQKNAAGKVGNAETKLNNDFAKLLQEGSGQ</sequence>
<keyword evidence="3" id="KW-0055">Arginine biosynthesis</keyword>
<keyword evidence="5" id="KW-0732">Signal</keyword>
<evidence type="ECO:0000259" key="7">
    <source>
        <dbReference type="Pfam" id="PF14698"/>
    </source>
</evidence>
<evidence type="ECO:0000256" key="1">
    <source>
        <dbReference type="ARBA" id="ARBA00004941"/>
    </source>
</evidence>
<feature type="domain" description="Fumarate lyase N-terminal" evidence="6">
    <location>
        <begin position="106"/>
        <end position="298"/>
    </location>
</feature>
<evidence type="ECO:0000313" key="8">
    <source>
        <dbReference type="EMBL" id="SDC43650.1"/>
    </source>
</evidence>
<dbReference type="GO" id="GO:0042450">
    <property type="term" value="P:L-arginine biosynthetic process via ornithine"/>
    <property type="evidence" value="ECO:0007669"/>
    <property type="project" value="InterPro"/>
</dbReference>
<evidence type="ECO:0000256" key="4">
    <source>
        <dbReference type="ARBA" id="ARBA00023239"/>
    </source>
</evidence>
<name>A0A1G6LK27_9FIRM</name>
<dbReference type="InterPro" id="IPR024083">
    <property type="entry name" value="Fumarase/histidase_N"/>
</dbReference>
<dbReference type="InterPro" id="IPR008948">
    <property type="entry name" value="L-Aspartase-like"/>
</dbReference>
<feature type="signal peptide" evidence="5">
    <location>
        <begin position="1"/>
        <end position="30"/>
    </location>
</feature>
<organism evidence="8 9">
    <name type="scientific">Succiniclasticum ruminis</name>
    <dbReference type="NCBI Taxonomy" id="40841"/>
    <lineage>
        <taxon>Bacteria</taxon>
        <taxon>Bacillati</taxon>
        <taxon>Bacillota</taxon>
        <taxon>Negativicutes</taxon>
        <taxon>Acidaminococcales</taxon>
        <taxon>Acidaminococcaceae</taxon>
        <taxon>Succiniclasticum</taxon>
    </lineage>
</organism>
<dbReference type="AlphaFoldDB" id="A0A1G6LK27"/>
<dbReference type="InterPro" id="IPR009049">
    <property type="entry name" value="Argininosuccinate_lyase"/>
</dbReference>
<accession>A0A1G6LK27</accession>
<feature type="domain" description="Argininosuccinate lyase C-terminal" evidence="7">
    <location>
        <begin position="375"/>
        <end position="430"/>
    </location>
</feature>
<dbReference type="Gene3D" id="1.10.40.30">
    <property type="entry name" value="Fumarase/aspartase (C-terminal domain)"/>
    <property type="match status" value="1"/>
</dbReference>
<gene>
    <name evidence="8" type="ORF">SAMN04487864_107119</name>
</gene>
<dbReference type="PRINTS" id="PR00149">
    <property type="entry name" value="FUMRATELYASE"/>
</dbReference>
<dbReference type="EC" id="4.3.2.1" evidence="2"/>
<evidence type="ECO:0000313" key="9">
    <source>
        <dbReference type="Proteomes" id="UP000198943"/>
    </source>
</evidence>
<dbReference type="GO" id="GO:0004056">
    <property type="term" value="F:argininosuccinate lyase activity"/>
    <property type="evidence" value="ECO:0007669"/>
    <property type="project" value="UniProtKB-EC"/>
</dbReference>
<keyword evidence="3" id="KW-0028">Amino-acid biosynthesis</keyword>
<evidence type="ECO:0000259" key="6">
    <source>
        <dbReference type="Pfam" id="PF00206"/>
    </source>
</evidence>
<dbReference type="InterPro" id="IPR029419">
    <property type="entry name" value="Arg_succ_lyase_C"/>
</dbReference>
<evidence type="ECO:0000256" key="2">
    <source>
        <dbReference type="ARBA" id="ARBA00012338"/>
    </source>
</evidence>
<dbReference type="InterPro" id="IPR000362">
    <property type="entry name" value="Fumarate_lyase_fam"/>
</dbReference>
<proteinExistence type="predicted"/>
<reference evidence="9" key="1">
    <citation type="submission" date="2016-10" db="EMBL/GenBank/DDBJ databases">
        <authorList>
            <person name="Varghese N."/>
            <person name="Submissions S."/>
        </authorList>
    </citation>
    <scope>NUCLEOTIDE SEQUENCE [LARGE SCALE GENOMIC DNA]</scope>
    <source>
        <strain evidence="9">DSM 11005</strain>
    </source>
</reference>
<dbReference type="OrthoDB" id="9769623at2"/>
<comment type="pathway">
    <text evidence="1">Amino-acid biosynthesis; L-arginine biosynthesis; L-arginine from L-ornithine and carbamoyl phosphate: step 3/3.</text>
</comment>
<dbReference type="InterPro" id="IPR022761">
    <property type="entry name" value="Fumarate_lyase_N"/>
</dbReference>
<dbReference type="Gene3D" id="1.20.200.10">
    <property type="entry name" value="Fumarase/aspartase (Central domain)"/>
    <property type="match status" value="1"/>
</dbReference>